<feature type="compositionally biased region" description="Acidic residues" evidence="2">
    <location>
        <begin position="468"/>
        <end position="477"/>
    </location>
</feature>
<dbReference type="GO" id="GO:0022857">
    <property type="term" value="F:transmembrane transporter activity"/>
    <property type="evidence" value="ECO:0007669"/>
    <property type="project" value="InterPro"/>
</dbReference>
<comment type="subcellular location">
    <subcellularLocation>
        <location evidence="1">Membrane</location>
        <topology evidence="1">Multi-pass membrane protein</topology>
    </subcellularLocation>
</comment>
<organism evidence="5 6">
    <name type="scientific">Penicilliopsis zonata CBS 506.65</name>
    <dbReference type="NCBI Taxonomy" id="1073090"/>
    <lineage>
        <taxon>Eukaryota</taxon>
        <taxon>Fungi</taxon>
        <taxon>Dikarya</taxon>
        <taxon>Ascomycota</taxon>
        <taxon>Pezizomycotina</taxon>
        <taxon>Eurotiomycetes</taxon>
        <taxon>Eurotiomycetidae</taxon>
        <taxon>Eurotiales</taxon>
        <taxon>Aspergillaceae</taxon>
        <taxon>Penicilliopsis</taxon>
    </lineage>
</organism>
<feature type="transmembrane region" description="Helical" evidence="3">
    <location>
        <begin position="158"/>
        <end position="177"/>
    </location>
</feature>
<evidence type="ECO:0000256" key="3">
    <source>
        <dbReference type="SAM" id="Phobius"/>
    </source>
</evidence>
<accession>A0A1L9SG50</accession>
<feature type="transmembrane region" description="Helical" evidence="3">
    <location>
        <begin position="391"/>
        <end position="411"/>
    </location>
</feature>
<protein>
    <recommendedName>
        <fullName evidence="4">Major facilitator superfamily (MFS) profile domain-containing protein</fullName>
    </recommendedName>
</protein>
<feature type="transmembrane region" description="Helical" evidence="3">
    <location>
        <begin position="236"/>
        <end position="255"/>
    </location>
</feature>
<reference evidence="6" key="1">
    <citation type="journal article" date="2017" name="Genome Biol.">
        <title>Comparative genomics reveals high biological diversity and specific adaptations in the industrially and medically important fungal genus Aspergillus.</title>
        <authorList>
            <person name="de Vries R.P."/>
            <person name="Riley R."/>
            <person name="Wiebenga A."/>
            <person name="Aguilar-Osorio G."/>
            <person name="Amillis S."/>
            <person name="Uchima C.A."/>
            <person name="Anderluh G."/>
            <person name="Asadollahi M."/>
            <person name="Askin M."/>
            <person name="Barry K."/>
            <person name="Battaglia E."/>
            <person name="Bayram O."/>
            <person name="Benocci T."/>
            <person name="Braus-Stromeyer S.A."/>
            <person name="Caldana C."/>
            <person name="Canovas D."/>
            <person name="Cerqueira G.C."/>
            <person name="Chen F."/>
            <person name="Chen W."/>
            <person name="Choi C."/>
            <person name="Clum A."/>
            <person name="Dos Santos R.A."/>
            <person name="Damasio A.R."/>
            <person name="Diallinas G."/>
            <person name="Emri T."/>
            <person name="Fekete E."/>
            <person name="Flipphi M."/>
            <person name="Freyberg S."/>
            <person name="Gallo A."/>
            <person name="Gournas C."/>
            <person name="Habgood R."/>
            <person name="Hainaut M."/>
            <person name="Harispe M.L."/>
            <person name="Henrissat B."/>
            <person name="Hilden K.S."/>
            <person name="Hope R."/>
            <person name="Hossain A."/>
            <person name="Karabika E."/>
            <person name="Karaffa L."/>
            <person name="Karanyi Z."/>
            <person name="Krasevec N."/>
            <person name="Kuo A."/>
            <person name="Kusch H."/>
            <person name="LaButti K."/>
            <person name="Lagendijk E.L."/>
            <person name="Lapidus A."/>
            <person name="Levasseur A."/>
            <person name="Lindquist E."/>
            <person name="Lipzen A."/>
            <person name="Logrieco A.F."/>
            <person name="MacCabe A."/>
            <person name="Maekelae M.R."/>
            <person name="Malavazi I."/>
            <person name="Melin P."/>
            <person name="Meyer V."/>
            <person name="Mielnichuk N."/>
            <person name="Miskei M."/>
            <person name="Molnar A.P."/>
            <person name="Mule G."/>
            <person name="Ngan C.Y."/>
            <person name="Orejas M."/>
            <person name="Orosz E."/>
            <person name="Ouedraogo J.P."/>
            <person name="Overkamp K.M."/>
            <person name="Park H.-S."/>
            <person name="Perrone G."/>
            <person name="Piumi F."/>
            <person name="Punt P.J."/>
            <person name="Ram A.F."/>
            <person name="Ramon A."/>
            <person name="Rauscher S."/>
            <person name="Record E."/>
            <person name="Riano-Pachon D.M."/>
            <person name="Robert V."/>
            <person name="Roehrig J."/>
            <person name="Ruller R."/>
            <person name="Salamov A."/>
            <person name="Salih N.S."/>
            <person name="Samson R.A."/>
            <person name="Sandor E."/>
            <person name="Sanguinetti M."/>
            <person name="Schuetze T."/>
            <person name="Sepcic K."/>
            <person name="Shelest E."/>
            <person name="Sherlock G."/>
            <person name="Sophianopoulou V."/>
            <person name="Squina F.M."/>
            <person name="Sun H."/>
            <person name="Susca A."/>
            <person name="Todd R.B."/>
            <person name="Tsang A."/>
            <person name="Unkles S.E."/>
            <person name="van de Wiele N."/>
            <person name="van Rossen-Uffink D."/>
            <person name="Oliveira J.V."/>
            <person name="Vesth T.C."/>
            <person name="Visser J."/>
            <person name="Yu J.-H."/>
            <person name="Zhou M."/>
            <person name="Andersen M.R."/>
            <person name="Archer D.B."/>
            <person name="Baker S.E."/>
            <person name="Benoit I."/>
            <person name="Brakhage A.A."/>
            <person name="Braus G.H."/>
            <person name="Fischer R."/>
            <person name="Frisvad J.C."/>
            <person name="Goldman G.H."/>
            <person name="Houbraken J."/>
            <person name="Oakley B."/>
            <person name="Pocsi I."/>
            <person name="Scazzocchio C."/>
            <person name="Seiboth B."/>
            <person name="vanKuyk P.A."/>
            <person name="Wortman J."/>
            <person name="Dyer P.S."/>
            <person name="Grigoriev I.V."/>
        </authorList>
    </citation>
    <scope>NUCLEOTIDE SEQUENCE [LARGE SCALE GENOMIC DNA]</scope>
    <source>
        <strain evidence="6">CBS 506.65</strain>
    </source>
</reference>
<feature type="transmembrane region" description="Helical" evidence="3">
    <location>
        <begin position="31"/>
        <end position="52"/>
    </location>
</feature>
<feature type="transmembrane region" description="Helical" evidence="3">
    <location>
        <begin position="303"/>
        <end position="322"/>
    </location>
</feature>
<keyword evidence="6" id="KW-1185">Reference proteome</keyword>
<dbReference type="VEuPathDB" id="FungiDB:ASPZODRAFT_97644"/>
<feature type="transmembrane region" description="Helical" evidence="3">
    <location>
        <begin position="72"/>
        <end position="89"/>
    </location>
</feature>
<evidence type="ECO:0000256" key="1">
    <source>
        <dbReference type="ARBA" id="ARBA00004141"/>
    </source>
</evidence>
<dbReference type="RefSeq" id="XP_022580603.1">
    <property type="nucleotide sequence ID" value="XM_022730556.1"/>
</dbReference>
<dbReference type="PANTHER" id="PTHR42910:SF1">
    <property type="entry name" value="MAJOR FACILITATOR SUPERFAMILY (MFS) PROFILE DOMAIN-CONTAINING PROTEIN"/>
    <property type="match status" value="1"/>
</dbReference>
<dbReference type="InterPro" id="IPR036259">
    <property type="entry name" value="MFS_trans_sf"/>
</dbReference>
<evidence type="ECO:0000259" key="4">
    <source>
        <dbReference type="PROSITE" id="PS50850"/>
    </source>
</evidence>
<dbReference type="PANTHER" id="PTHR42910">
    <property type="entry name" value="TRANSPORTER SCO4007-RELATED"/>
    <property type="match status" value="1"/>
</dbReference>
<dbReference type="EMBL" id="KV878343">
    <property type="protein sequence ID" value="OJJ46093.1"/>
    <property type="molecule type" value="Genomic_DNA"/>
</dbReference>
<proteinExistence type="predicted"/>
<feature type="transmembrane region" description="Helical" evidence="3">
    <location>
        <begin position="267"/>
        <end position="291"/>
    </location>
</feature>
<keyword evidence="3" id="KW-0472">Membrane</keyword>
<dbReference type="Gene3D" id="1.20.1250.20">
    <property type="entry name" value="MFS general substrate transporter like domains"/>
    <property type="match status" value="2"/>
</dbReference>
<dbReference type="PROSITE" id="PS50850">
    <property type="entry name" value="MFS"/>
    <property type="match status" value="1"/>
</dbReference>
<dbReference type="SUPFAM" id="SSF103473">
    <property type="entry name" value="MFS general substrate transporter"/>
    <property type="match status" value="1"/>
</dbReference>
<evidence type="ECO:0000313" key="6">
    <source>
        <dbReference type="Proteomes" id="UP000184188"/>
    </source>
</evidence>
<feature type="compositionally biased region" description="Basic and acidic residues" evidence="2">
    <location>
        <begin position="453"/>
        <end position="463"/>
    </location>
</feature>
<sequence length="477" mass="52292">MKPPPSPPKLYDILSWTPPYARYDASSPPQFSLALNLLFGFAATFTVANLYYSHPILATLAQTFKVSDERVSIIPTVMQGGYAAGLVLVCPLGDIVKRRPFVLFLTLFTATVWLGLCLTGRFEVFVVLSFVTSVTTVTPQVMLPLVGDLAPPTRRATALSIVVSGLLLGMLIARVLSGVIAEYSSWRNVYWMSLGLQYGIGVLLWVFMPDYPRTNTDITYARILWSMVQIAVQNPLLVQCCLMGFFLSATFTSFWTTLTFLLSATPYGFSTVVIGLFGFVGIVPMCFGPLYSRLVIDRFIPQLSILVGQGIALLGIILGTYLGNITLAGPVLQAVLLDFGQQIAQIANRTAIYSVAPKARNRVNTVYMLGVFCGQLMGTAAGNHLFAHGGWVASGSASVGFAGAAIVLCLLRGPRETRWLGWRGGFQLRREKQKQQQQQSQEQEECGQVEEWQQDKPVPRIEPAEAPSEIDLESLKP</sequence>
<dbReference type="OrthoDB" id="2105912at2759"/>
<dbReference type="Proteomes" id="UP000184188">
    <property type="component" value="Unassembled WGS sequence"/>
</dbReference>
<feature type="transmembrane region" description="Helical" evidence="3">
    <location>
        <begin position="189"/>
        <end position="208"/>
    </location>
</feature>
<dbReference type="AlphaFoldDB" id="A0A1L9SG50"/>
<evidence type="ECO:0000313" key="5">
    <source>
        <dbReference type="EMBL" id="OJJ46093.1"/>
    </source>
</evidence>
<dbReference type="Pfam" id="PF07690">
    <property type="entry name" value="MFS_1"/>
    <property type="match status" value="1"/>
</dbReference>
<feature type="domain" description="Major facilitator superfamily (MFS) profile" evidence="4">
    <location>
        <begin position="32"/>
        <end position="415"/>
    </location>
</feature>
<dbReference type="InterPro" id="IPR020846">
    <property type="entry name" value="MFS_dom"/>
</dbReference>
<feature type="transmembrane region" description="Helical" evidence="3">
    <location>
        <begin position="124"/>
        <end position="146"/>
    </location>
</feature>
<dbReference type="GO" id="GO:0016020">
    <property type="term" value="C:membrane"/>
    <property type="evidence" value="ECO:0007669"/>
    <property type="project" value="UniProtKB-SubCell"/>
</dbReference>
<feature type="transmembrane region" description="Helical" evidence="3">
    <location>
        <begin position="101"/>
        <end position="118"/>
    </location>
</feature>
<dbReference type="GeneID" id="34617020"/>
<dbReference type="InterPro" id="IPR011701">
    <property type="entry name" value="MFS"/>
</dbReference>
<gene>
    <name evidence="5" type="ORF">ASPZODRAFT_97644</name>
</gene>
<evidence type="ECO:0000256" key="2">
    <source>
        <dbReference type="SAM" id="MobiDB-lite"/>
    </source>
</evidence>
<keyword evidence="3" id="KW-0812">Transmembrane</keyword>
<name>A0A1L9SG50_9EURO</name>
<feature type="region of interest" description="Disordered" evidence="2">
    <location>
        <begin position="431"/>
        <end position="477"/>
    </location>
</feature>
<dbReference type="CDD" id="cd17324">
    <property type="entry name" value="MFS_NepI_like"/>
    <property type="match status" value="1"/>
</dbReference>
<keyword evidence="3" id="KW-1133">Transmembrane helix</keyword>